<dbReference type="Gene3D" id="3.30.260.10">
    <property type="entry name" value="TCP-1-like chaperonin intermediate domain"/>
    <property type="match status" value="1"/>
</dbReference>
<evidence type="ECO:0000256" key="3">
    <source>
        <dbReference type="ARBA" id="ARBA00022840"/>
    </source>
</evidence>
<dbReference type="Gene3D" id="3.50.7.10">
    <property type="entry name" value="GroEL"/>
    <property type="match status" value="1"/>
</dbReference>
<dbReference type="GO" id="GO:0140662">
    <property type="term" value="F:ATP-dependent protein folding chaperone"/>
    <property type="evidence" value="ECO:0007669"/>
    <property type="project" value="InterPro"/>
</dbReference>
<dbReference type="InterPro" id="IPR027413">
    <property type="entry name" value="GROEL-like_equatorial_sf"/>
</dbReference>
<comment type="caution">
    <text evidence="7">The sequence shown here is derived from an EMBL/GenBank/DDBJ whole genome shotgun (WGS) entry which is preliminary data.</text>
</comment>
<dbReference type="Proteomes" id="UP000057043">
    <property type="component" value="Unassembled WGS sequence"/>
</dbReference>
<keyword evidence="2 5" id="KW-0547">Nucleotide-binding</keyword>
<dbReference type="InterPro" id="IPR002194">
    <property type="entry name" value="Chaperonin_TCP-1_CS"/>
</dbReference>
<dbReference type="NCBIfam" id="NF041082">
    <property type="entry name" value="thermosome_alpha"/>
    <property type="match status" value="1"/>
</dbReference>
<feature type="region of interest" description="Disordered" evidence="6">
    <location>
        <begin position="527"/>
        <end position="548"/>
    </location>
</feature>
<dbReference type="PRINTS" id="PR00304">
    <property type="entry name" value="TCOMPLEXTCP1"/>
</dbReference>
<dbReference type="PROSITE" id="PS00995">
    <property type="entry name" value="TCP1_3"/>
    <property type="match status" value="1"/>
</dbReference>
<comment type="similarity">
    <text evidence="1 5">Belongs to the TCP-1 chaperonin family.</text>
</comment>
<dbReference type="InterPro" id="IPR027410">
    <property type="entry name" value="TCP-1-like_intermed_sf"/>
</dbReference>
<evidence type="ECO:0000256" key="5">
    <source>
        <dbReference type="RuleBase" id="RU004187"/>
    </source>
</evidence>
<dbReference type="PANTHER" id="PTHR11353">
    <property type="entry name" value="CHAPERONIN"/>
    <property type="match status" value="1"/>
</dbReference>
<dbReference type="GO" id="GO:0051082">
    <property type="term" value="F:unfolded protein binding"/>
    <property type="evidence" value="ECO:0007669"/>
    <property type="project" value="InterPro"/>
</dbReference>
<evidence type="ECO:0000313" key="9">
    <source>
        <dbReference type="Proteomes" id="UP000053961"/>
    </source>
</evidence>
<dbReference type="SUPFAM" id="SSF52029">
    <property type="entry name" value="GroEL apical domain-like"/>
    <property type="match status" value="1"/>
</dbReference>
<evidence type="ECO:0000313" key="7">
    <source>
        <dbReference type="EMBL" id="KUK44530.1"/>
    </source>
</evidence>
<proteinExistence type="inferred from homology"/>
<dbReference type="SUPFAM" id="SSF54849">
    <property type="entry name" value="GroEL-intermediate domain like"/>
    <property type="match status" value="1"/>
</dbReference>
<reference evidence="8" key="1">
    <citation type="journal article" date="2015" name="MBio">
        <title>Genome-resolved metagenomic analysis reveals roles for candidate phyla and other microbial community members in biogeochemical transformations in oil reservoirs.</title>
        <authorList>
            <person name="Hu P."/>
            <person name="Tom L."/>
            <person name="Singh A."/>
            <person name="Thomas B.C."/>
            <person name="Baker B.J."/>
            <person name="Piceno Y.M."/>
            <person name="Andersen G.L."/>
            <person name="Banfield J.F."/>
        </authorList>
    </citation>
    <scope>NUCLEOTIDE SEQUENCE [LARGE SCALE GENOMIC DNA]</scope>
    <source>
        <strain evidence="8">56_747</strain>
    </source>
</reference>
<dbReference type="Pfam" id="PF00118">
    <property type="entry name" value="Cpn60_TCP1"/>
    <property type="match status" value="1"/>
</dbReference>
<dbReference type="EMBL" id="LGFT01000022">
    <property type="protein sequence ID" value="KUK44530.1"/>
    <property type="molecule type" value="Genomic_DNA"/>
</dbReference>
<evidence type="ECO:0000256" key="2">
    <source>
        <dbReference type="ARBA" id="ARBA00022741"/>
    </source>
</evidence>
<sequence length="548" mass="58600">MAGLTNAPILILKEGHKRETGKAAQHKNIMAAKAIAEALKTTLGPKGMDKMMVDGSGDVVITNDGATILREMDIEHPVAKMIVEVARAQEDEVGDGTTTAVVLAGGLLDNAEELINIGVHPTVIVQGYKAAQQKAYEFLEEMAVSVSKEEREILKKIAGTAMTGKGIEIFKEKLTEICVDAAAAIEEDGQVDVEERVNFVKIGSGSVKDTELCEGVVLDKERLNPDMPKKVAGARIALLDSTLELKKLSTDAKVTIKSPESLSSFREGEDEVLREKVDAMAKVGANVVFCKQGIGAYASRYLANYGIIAARRVSDEDMKFLALSTGGKIVTDPLEMAGEDLGSADLVRERKVGKEKKMIFVEGCHGAKAVTVVIHGSSEQIRDNVERALEDALWSVATVLGSKKIVPGGGAPEIEVAEKLRQYASTMSGRDQLAVRAFADAVEEIPLNLAENAGFDSIDALVNLRSSHGAGNKTYGLDIETGKPADMMKQGVVEPLKVKTQAIKSGTAAATLVLRVDDVIAAKVEGLKPKPGQSPHDYTRQPMMPPMM</sequence>
<dbReference type="InterPro" id="IPR012714">
    <property type="entry name" value="Thermosome_arc"/>
</dbReference>
<evidence type="ECO:0000256" key="6">
    <source>
        <dbReference type="SAM" id="MobiDB-lite"/>
    </source>
</evidence>
<dbReference type="InterPro" id="IPR054827">
    <property type="entry name" value="thermosome_alpha"/>
</dbReference>
<dbReference type="GO" id="GO:0016887">
    <property type="term" value="F:ATP hydrolysis activity"/>
    <property type="evidence" value="ECO:0007669"/>
    <property type="project" value="InterPro"/>
</dbReference>
<evidence type="ECO:0000313" key="10">
    <source>
        <dbReference type="Proteomes" id="UP000057043"/>
    </source>
</evidence>
<dbReference type="PROSITE" id="PS00750">
    <property type="entry name" value="TCP1_1"/>
    <property type="match status" value="1"/>
</dbReference>
<dbReference type="PROSITE" id="PS00751">
    <property type="entry name" value="TCP1_2"/>
    <property type="match status" value="1"/>
</dbReference>
<dbReference type="SUPFAM" id="SSF48592">
    <property type="entry name" value="GroEL equatorial domain-like"/>
    <property type="match status" value="1"/>
</dbReference>
<dbReference type="InterPro" id="IPR002423">
    <property type="entry name" value="Cpn60/GroEL/TCP-1"/>
</dbReference>
<evidence type="ECO:0000256" key="4">
    <source>
        <dbReference type="ARBA" id="ARBA00023186"/>
    </source>
</evidence>
<keyword evidence="4 5" id="KW-0143">Chaperone</keyword>
<gene>
    <name evidence="7" type="ORF">XD72_1070</name>
    <name evidence="8" type="ORF">XE07_0013</name>
</gene>
<dbReference type="Proteomes" id="UP000053961">
    <property type="component" value="Unassembled WGS sequence"/>
</dbReference>
<protein>
    <submittedName>
        <fullName evidence="7">Thermosome subunit</fullName>
    </submittedName>
</protein>
<dbReference type="AlphaFoldDB" id="A0A117LFM3"/>
<dbReference type="InterPro" id="IPR053374">
    <property type="entry name" value="TCP-1_chaperonin"/>
</dbReference>
<dbReference type="GO" id="GO:0005524">
    <property type="term" value="F:ATP binding"/>
    <property type="evidence" value="ECO:0007669"/>
    <property type="project" value="UniProtKB-KW"/>
</dbReference>
<dbReference type="NCBIfam" id="TIGR02339">
    <property type="entry name" value="thermosome_arch"/>
    <property type="match status" value="1"/>
</dbReference>
<dbReference type="InterPro" id="IPR017998">
    <property type="entry name" value="Chaperone_TCP-1"/>
</dbReference>
<evidence type="ECO:0000313" key="8">
    <source>
        <dbReference type="EMBL" id="KUK97599.1"/>
    </source>
</evidence>
<reference evidence="9 10" key="2">
    <citation type="journal article" date="2015" name="MBio">
        <title>Genome-Resolved Metagenomic Analysis Reveals Roles for Candidate Phyla and Other Microbial Community Members in Biogeochemical Transformations in Oil Reservoirs.</title>
        <authorList>
            <person name="Hu P."/>
            <person name="Tom L."/>
            <person name="Singh A."/>
            <person name="Thomas B.C."/>
            <person name="Baker B.J."/>
            <person name="Piceno Y.M."/>
            <person name="Andersen G.L."/>
            <person name="Banfield J.F."/>
        </authorList>
    </citation>
    <scope>NUCLEOTIDE SEQUENCE [LARGE SCALE GENOMIC DNA]</scope>
    <source>
        <strain evidence="7">57_489</strain>
    </source>
</reference>
<dbReference type="NCBIfam" id="NF041083">
    <property type="entry name" value="thermosome_beta"/>
    <property type="match status" value="1"/>
</dbReference>
<dbReference type="InterPro" id="IPR027409">
    <property type="entry name" value="GroEL-like_apical_dom_sf"/>
</dbReference>
<organism evidence="7 10">
    <name type="scientific">Methanothrix harundinacea</name>
    <dbReference type="NCBI Taxonomy" id="301375"/>
    <lineage>
        <taxon>Archaea</taxon>
        <taxon>Methanobacteriati</taxon>
        <taxon>Methanobacteriota</taxon>
        <taxon>Stenosarchaea group</taxon>
        <taxon>Methanomicrobia</taxon>
        <taxon>Methanotrichales</taxon>
        <taxon>Methanotrichaceae</taxon>
        <taxon>Methanothrix</taxon>
    </lineage>
</organism>
<keyword evidence="3 5" id="KW-0067">ATP-binding</keyword>
<evidence type="ECO:0000256" key="1">
    <source>
        <dbReference type="ARBA" id="ARBA00008020"/>
    </source>
</evidence>
<dbReference type="EMBL" id="LGHB01000001">
    <property type="protein sequence ID" value="KUK97599.1"/>
    <property type="molecule type" value="Genomic_DNA"/>
</dbReference>
<accession>A0A117LFM3</accession>
<name>A0A117LFM3_9EURY</name>
<dbReference type="Gene3D" id="1.10.560.10">
    <property type="entry name" value="GroEL-like equatorial domain"/>
    <property type="match status" value="1"/>
</dbReference>
<dbReference type="PATRIC" id="fig|301375.6.peg.1011"/>